<dbReference type="EMBL" id="SFCI01000757">
    <property type="protein sequence ID" value="TFY78064.1"/>
    <property type="molecule type" value="Genomic_DNA"/>
</dbReference>
<evidence type="ECO:0000256" key="3">
    <source>
        <dbReference type="ARBA" id="ARBA00023002"/>
    </source>
</evidence>
<sequence>MIDIGAYEGIRTPVVLAPMSTAAGGALAAHVTLGGGFGFLASQIKMKDIGVSYEDADHFRAEFGIARAALNIPHGPLPIGAGFLGFMLEQQSDLIELLDIALENRVRAIILALSNDTKRWVDYIRKYDQKAGDNHKTLVFTQVGTLTQAITAINDWKVDVLVAQGNESGGHGWVAAPSLFTLVSQIIAAFPGGVPLPVLAAGGIINGAQVAAYLTLGASGAVLGTRFVLTPETQYPEPFKQAIIAADPSSTVRSELFDVMGGFSGFPDGIDGRALRIAAIQKVAEGRDLKEVKEEFLEGMQKGQLDSMIIFAGAGSGLAKKVKPAQDIVRELHGDIVKRLQASSRVVSVT</sequence>
<keyword evidence="1" id="KW-0285">Flavoprotein</keyword>
<dbReference type="PANTHER" id="PTHR32332">
    <property type="entry name" value="2-NITROPROPANE DIOXYGENASE"/>
    <property type="match status" value="1"/>
</dbReference>
<dbReference type="Pfam" id="PF03060">
    <property type="entry name" value="NMO"/>
    <property type="match status" value="1"/>
</dbReference>
<comment type="caution">
    <text evidence="4">The sequence shown here is derived from an EMBL/GenBank/DDBJ whole genome shotgun (WGS) entry which is preliminary data.</text>
</comment>
<dbReference type="Proteomes" id="UP000298061">
    <property type="component" value="Unassembled WGS sequence"/>
</dbReference>
<dbReference type="InterPro" id="IPR004136">
    <property type="entry name" value="NMO"/>
</dbReference>
<dbReference type="Gene3D" id="3.20.20.70">
    <property type="entry name" value="Aldolase class I"/>
    <property type="match status" value="1"/>
</dbReference>
<organism evidence="4 5">
    <name type="scientific">Hericium alpestre</name>
    <dbReference type="NCBI Taxonomy" id="135208"/>
    <lineage>
        <taxon>Eukaryota</taxon>
        <taxon>Fungi</taxon>
        <taxon>Dikarya</taxon>
        <taxon>Basidiomycota</taxon>
        <taxon>Agaricomycotina</taxon>
        <taxon>Agaricomycetes</taxon>
        <taxon>Russulales</taxon>
        <taxon>Hericiaceae</taxon>
        <taxon>Hericium</taxon>
    </lineage>
</organism>
<keyword evidence="3" id="KW-0560">Oxidoreductase</keyword>
<dbReference type="SUPFAM" id="SSF51412">
    <property type="entry name" value="Inosine monophosphate dehydrogenase (IMPDH)"/>
    <property type="match status" value="1"/>
</dbReference>
<evidence type="ECO:0000313" key="5">
    <source>
        <dbReference type="Proteomes" id="UP000298061"/>
    </source>
</evidence>
<name>A0A4Y9ZUZ7_9AGAM</name>
<evidence type="ECO:0000313" key="4">
    <source>
        <dbReference type="EMBL" id="TFY78064.1"/>
    </source>
</evidence>
<dbReference type="PANTHER" id="PTHR32332:SF31">
    <property type="entry name" value="2-NITROPROPANE DIOXYGENASE FAMILY, PUTATIVE (AFU_ORTHOLOGUE AFUA_2G09850)-RELATED"/>
    <property type="match status" value="1"/>
</dbReference>
<dbReference type="CDD" id="cd04730">
    <property type="entry name" value="NPD_like"/>
    <property type="match status" value="1"/>
</dbReference>
<dbReference type="STRING" id="135208.A0A4Y9ZUZ7"/>
<dbReference type="AlphaFoldDB" id="A0A4Y9ZUZ7"/>
<dbReference type="OrthoDB" id="2349068at2759"/>
<reference evidence="4 5" key="1">
    <citation type="submission" date="2019-02" db="EMBL/GenBank/DDBJ databases">
        <title>Genome sequencing of the rare red list fungi Hericium alpestre (H. flagellum).</title>
        <authorList>
            <person name="Buettner E."/>
            <person name="Kellner H."/>
        </authorList>
    </citation>
    <scope>NUCLEOTIDE SEQUENCE [LARGE SCALE GENOMIC DNA]</scope>
    <source>
        <strain evidence="4 5">DSM 108284</strain>
    </source>
</reference>
<keyword evidence="2" id="KW-0288">FMN</keyword>
<keyword evidence="5" id="KW-1185">Reference proteome</keyword>
<proteinExistence type="predicted"/>
<gene>
    <name evidence="4" type="ORF">EWM64_g5948</name>
</gene>
<accession>A0A4Y9ZUZ7</accession>
<dbReference type="GO" id="GO:0018580">
    <property type="term" value="F:nitronate monooxygenase activity"/>
    <property type="evidence" value="ECO:0007669"/>
    <property type="project" value="InterPro"/>
</dbReference>
<evidence type="ECO:0000256" key="2">
    <source>
        <dbReference type="ARBA" id="ARBA00022643"/>
    </source>
</evidence>
<dbReference type="InterPro" id="IPR013785">
    <property type="entry name" value="Aldolase_TIM"/>
</dbReference>
<protein>
    <submittedName>
        <fullName evidence="4">Uncharacterized protein</fullName>
    </submittedName>
</protein>
<evidence type="ECO:0000256" key="1">
    <source>
        <dbReference type="ARBA" id="ARBA00022630"/>
    </source>
</evidence>